<dbReference type="GO" id="GO:0047493">
    <property type="term" value="F:ceramide cholinephosphotransferase activity"/>
    <property type="evidence" value="ECO:0007669"/>
    <property type="project" value="TreeGrafter"/>
</dbReference>
<feature type="domain" description="Sphingomyelin synthase-like" evidence="10">
    <location>
        <begin position="158"/>
        <end position="228"/>
    </location>
</feature>
<comment type="subcellular location">
    <subcellularLocation>
        <location evidence="1">Membrane</location>
        <topology evidence="1">Multi-pass membrane protein</topology>
    </subcellularLocation>
</comment>
<accession>A0A2T9Z190</accession>
<evidence type="ECO:0000256" key="3">
    <source>
        <dbReference type="ARBA" id="ARBA00022679"/>
    </source>
</evidence>
<evidence type="ECO:0000256" key="1">
    <source>
        <dbReference type="ARBA" id="ARBA00004141"/>
    </source>
</evidence>
<dbReference type="SUPFAM" id="SSF48317">
    <property type="entry name" value="Acid phosphatase/Vanadium-dependent haloperoxidase"/>
    <property type="match status" value="1"/>
</dbReference>
<feature type="transmembrane region" description="Helical" evidence="9">
    <location>
        <begin position="161"/>
        <end position="180"/>
    </location>
</feature>
<dbReference type="GO" id="GO:0046513">
    <property type="term" value="P:ceramide biosynthetic process"/>
    <property type="evidence" value="ECO:0007669"/>
    <property type="project" value="TreeGrafter"/>
</dbReference>
<evidence type="ECO:0000256" key="4">
    <source>
        <dbReference type="ARBA" id="ARBA00022692"/>
    </source>
</evidence>
<evidence type="ECO:0000256" key="8">
    <source>
        <dbReference type="ARBA" id="ARBA00023136"/>
    </source>
</evidence>
<dbReference type="InterPro" id="IPR025749">
    <property type="entry name" value="Sphingomyelin_synth-like_dom"/>
</dbReference>
<keyword evidence="5" id="KW-0746">Sphingolipid metabolism</keyword>
<feature type="transmembrane region" description="Helical" evidence="9">
    <location>
        <begin position="218"/>
        <end position="236"/>
    </location>
</feature>
<keyword evidence="8 9" id="KW-0472">Membrane</keyword>
<feature type="transmembrane region" description="Helical" evidence="9">
    <location>
        <begin position="28"/>
        <end position="45"/>
    </location>
</feature>
<dbReference type="AlphaFoldDB" id="A0A2T9Z190"/>
<dbReference type="OrthoDB" id="422827at2759"/>
<keyword evidence="6 9" id="KW-1133">Transmembrane helix</keyword>
<dbReference type="Proteomes" id="UP000245699">
    <property type="component" value="Unassembled WGS sequence"/>
</dbReference>
<dbReference type="PANTHER" id="PTHR21290:SF25">
    <property type="entry name" value="SPHINGOMYELIN SYNTHASE-RELATED PROTEIN 1"/>
    <property type="match status" value="1"/>
</dbReference>
<comment type="caution">
    <text evidence="11">The sequence shown here is derived from an EMBL/GenBank/DDBJ whole genome shotgun (WGS) entry which is preliminary data.</text>
</comment>
<organism evidence="11 12">
    <name type="scientific">Furculomyces boomerangus</name>
    <dbReference type="NCBI Taxonomy" id="61424"/>
    <lineage>
        <taxon>Eukaryota</taxon>
        <taxon>Fungi</taxon>
        <taxon>Fungi incertae sedis</taxon>
        <taxon>Zoopagomycota</taxon>
        <taxon>Kickxellomycotina</taxon>
        <taxon>Harpellomycetes</taxon>
        <taxon>Harpellales</taxon>
        <taxon>Harpellaceae</taxon>
        <taxon>Furculomyces</taxon>
    </lineage>
</organism>
<dbReference type="GO" id="GO:0005886">
    <property type="term" value="C:plasma membrane"/>
    <property type="evidence" value="ECO:0007669"/>
    <property type="project" value="TreeGrafter"/>
</dbReference>
<evidence type="ECO:0000259" key="10">
    <source>
        <dbReference type="Pfam" id="PF14360"/>
    </source>
</evidence>
<keyword evidence="4 9" id="KW-0812">Transmembrane</keyword>
<dbReference type="STRING" id="61424.A0A2T9Z190"/>
<keyword evidence="12" id="KW-1185">Reference proteome</keyword>
<evidence type="ECO:0000256" key="9">
    <source>
        <dbReference type="SAM" id="Phobius"/>
    </source>
</evidence>
<evidence type="ECO:0000313" key="12">
    <source>
        <dbReference type="Proteomes" id="UP000245699"/>
    </source>
</evidence>
<feature type="transmembrane region" description="Helical" evidence="9">
    <location>
        <begin position="111"/>
        <end position="131"/>
    </location>
</feature>
<reference evidence="11 12" key="1">
    <citation type="journal article" date="2018" name="MBio">
        <title>Comparative Genomics Reveals the Core Gene Toolbox for the Fungus-Insect Symbiosis.</title>
        <authorList>
            <person name="Wang Y."/>
            <person name="Stata M."/>
            <person name="Wang W."/>
            <person name="Stajich J.E."/>
            <person name="White M.M."/>
            <person name="Moncalvo J.M."/>
        </authorList>
    </citation>
    <scope>NUCLEOTIDE SEQUENCE [LARGE SCALE GENOMIC DNA]</scope>
    <source>
        <strain evidence="11 12">AUS-77-4</strain>
    </source>
</reference>
<feature type="transmembrane region" description="Helical" evidence="9">
    <location>
        <begin position="192"/>
        <end position="212"/>
    </location>
</feature>
<sequence length="305" mass="34744">MTISSAVIFLKNKLFKRLKVHWKLDKKSIAFVVCVVILFGLSYQFNNVMANVASKRSRQVFVDLGFRYVLPDVGFDAIPQIYMLWFTDLCVTVMIVLAVFNFLIYDRPWRFLSRFLLSWSVALVLRITTVATTSVPDPRLDCEFITGNVFTSVSLHRCGDAVYSGHTTVYAICFLTWFSFAPKNLFGRISTFLIGCLAIAGSVIIIANRAHYTIDVLLAWYISVGAWYSVAWVWFWQITKKGRLLALEFPLGVGRKHMSDSDNIVLDRLYHLGLDKKGNHVKYSSLLADKHFEMSPTPPNATQQV</sequence>
<name>A0A2T9Z190_9FUNG</name>
<evidence type="ECO:0000256" key="7">
    <source>
        <dbReference type="ARBA" id="ARBA00023098"/>
    </source>
</evidence>
<evidence type="ECO:0000256" key="6">
    <source>
        <dbReference type="ARBA" id="ARBA00022989"/>
    </source>
</evidence>
<dbReference type="GO" id="GO:0033188">
    <property type="term" value="F:sphingomyelin synthase activity"/>
    <property type="evidence" value="ECO:0007669"/>
    <property type="project" value="TreeGrafter"/>
</dbReference>
<protein>
    <recommendedName>
        <fullName evidence="10">Sphingomyelin synthase-like domain-containing protein</fullName>
    </recommendedName>
</protein>
<dbReference type="PANTHER" id="PTHR21290">
    <property type="entry name" value="SPHINGOMYELIN SYNTHETASE"/>
    <property type="match status" value="1"/>
</dbReference>
<dbReference type="Pfam" id="PF14360">
    <property type="entry name" value="PAP2_C"/>
    <property type="match status" value="1"/>
</dbReference>
<dbReference type="GO" id="GO:0005789">
    <property type="term" value="C:endoplasmic reticulum membrane"/>
    <property type="evidence" value="ECO:0007669"/>
    <property type="project" value="TreeGrafter"/>
</dbReference>
<dbReference type="GO" id="GO:0000139">
    <property type="term" value="C:Golgi membrane"/>
    <property type="evidence" value="ECO:0007669"/>
    <property type="project" value="TreeGrafter"/>
</dbReference>
<evidence type="ECO:0000256" key="2">
    <source>
        <dbReference type="ARBA" id="ARBA00005441"/>
    </source>
</evidence>
<dbReference type="CDD" id="cd01610">
    <property type="entry name" value="PAP2_like"/>
    <property type="match status" value="1"/>
</dbReference>
<dbReference type="InterPro" id="IPR045221">
    <property type="entry name" value="Sphingomyelin_synth-like"/>
</dbReference>
<feature type="transmembrane region" description="Helical" evidence="9">
    <location>
        <begin position="82"/>
        <end position="104"/>
    </location>
</feature>
<dbReference type="InterPro" id="IPR036938">
    <property type="entry name" value="PAP2/HPO_sf"/>
</dbReference>
<comment type="similarity">
    <text evidence="2">Belongs to the sphingomyelin synthase family.</text>
</comment>
<proteinExistence type="inferred from homology"/>
<evidence type="ECO:0000313" key="11">
    <source>
        <dbReference type="EMBL" id="PVU98360.1"/>
    </source>
</evidence>
<keyword evidence="3" id="KW-0808">Transferase</keyword>
<keyword evidence="7" id="KW-0443">Lipid metabolism</keyword>
<evidence type="ECO:0000256" key="5">
    <source>
        <dbReference type="ARBA" id="ARBA00022919"/>
    </source>
</evidence>
<gene>
    <name evidence="11" type="ORF">BB559_001643</name>
</gene>
<dbReference type="EMBL" id="MBFT01000082">
    <property type="protein sequence ID" value="PVU98360.1"/>
    <property type="molecule type" value="Genomic_DNA"/>
</dbReference>